<gene>
    <name evidence="2" type="ORF">GCM10025868_23370</name>
</gene>
<reference evidence="3" key="1">
    <citation type="journal article" date="2019" name="Int. J. Syst. Evol. Microbiol.">
        <title>The Global Catalogue of Microorganisms (GCM) 10K type strain sequencing project: providing services to taxonomists for standard genome sequencing and annotation.</title>
        <authorList>
            <consortium name="The Broad Institute Genomics Platform"/>
            <consortium name="The Broad Institute Genome Sequencing Center for Infectious Disease"/>
            <person name="Wu L."/>
            <person name="Ma J."/>
        </authorList>
    </citation>
    <scope>NUCLEOTIDE SEQUENCE [LARGE SCALE GENOMIC DNA]</scope>
    <source>
        <strain evidence="3">NBRC 108730</strain>
    </source>
</reference>
<evidence type="ECO:0000313" key="3">
    <source>
        <dbReference type="Proteomes" id="UP001157017"/>
    </source>
</evidence>
<proteinExistence type="predicted"/>
<evidence type="ECO:0000256" key="1">
    <source>
        <dbReference type="SAM" id="MobiDB-lite"/>
    </source>
</evidence>
<accession>A0ABQ6JFV4</accession>
<organism evidence="2 3">
    <name type="scientific">Angustibacter aerolatus</name>
    <dbReference type="NCBI Taxonomy" id="1162965"/>
    <lineage>
        <taxon>Bacteria</taxon>
        <taxon>Bacillati</taxon>
        <taxon>Actinomycetota</taxon>
        <taxon>Actinomycetes</taxon>
        <taxon>Kineosporiales</taxon>
        <taxon>Kineosporiaceae</taxon>
    </lineage>
</organism>
<keyword evidence="3" id="KW-1185">Reference proteome</keyword>
<feature type="region of interest" description="Disordered" evidence="1">
    <location>
        <begin position="1"/>
        <end position="23"/>
    </location>
</feature>
<protein>
    <submittedName>
        <fullName evidence="2">Uncharacterized protein</fullName>
    </submittedName>
</protein>
<name>A0ABQ6JFV4_9ACTN</name>
<comment type="caution">
    <text evidence="2">The sequence shown here is derived from an EMBL/GenBank/DDBJ whole genome shotgun (WGS) entry which is preliminary data.</text>
</comment>
<feature type="region of interest" description="Disordered" evidence="1">
    <location>
        <begin position="83"/>
        <end position="165"/>
    </location>
</feature>
<dbReference type="EMBL" id="BSUZ01000001">
    <property type="protein sequence ID" value="GMA87087.1"/>
    <property type="molecule type" value="Genomic_DNA"/>
</dbReference>
<evidence type="ECO:0000313" key="2">
    <source>
        <dbReference type="EMBL" id="GMA87087.1"/>
    </source>
</evidence>
<dbReference type="Proteomes" id="UP001157017">
    <property type="component" value="Unassembled WGS sequence"/>
</dbReference>
<sequence length="165" mass="17157">MGAAQHFLAETAAATSEPPGTSRRMLVLAPETLDPDPSAFRALVKATASVPWLGVTTAAASAQPAANRFDTADLPRRVVPATAAQRSGVARKDVAAVREPAQQPVGRGRGRRHPRAAHGAGPALDPRACSRPPGAAGTTRWWPGSARSPTSRRAARRGCGCCRAR</sequence>